<name>A0A2A2K7W4_9BILA</name>
<dbReference type="OrthoDB" id="8251006at2759"/>
<sequence>MDRSQSMGEDDVAMSAASLTVQIDSKGNVTMDVSRSSINISSPIEKISVNSKHSHPQSSTEQPHIIINTNLTCVDMEHQVSSAPELWEFQKPTNLLNYTYEEEVTVAPFPFPPPFNISPTTEVYPPSVTSLPIGDDTISPETNLPNMETSTSPTDYSQSNIRDKPLFYRPDPPEWRKYASVTYFKDKLYYLGGWDPKTNERTNRIDLLMVGGVKRYIDYQMMNWNGLKLERFQKPVSLSELHH</sequence>
<dbReference type="EMBL" id="LIAE01009379">
    <property type="protein sequence ID" value="PAV70011.1"/>
    <property type="molecule type" value="Genomic_DNA"/>
</dbReference>
<evidence type="ECO:0000313" key="3">
    <source>
        <dbReference type="Proteomes" id="UP000218231"/>
    </source>
</evidence>
<comment type="caution">
    <text evidence="2">The sequence shown here is derived from an EMBL/GenBank/DDBJ whole genome shotgun (WGS) entry which is preliminary data.</text>
</comment>
<keyword evidence="3" id="KW-1185">Reference proteome</keyword>
<accession>A0A2A2K7W4</accession>
<organism evidence="2 3">
    <name type="scientific">Diploscapter pachys</name>
    <dbReference type="NCBI Taxonomy" id="2018661"/>
    <lineage>
        <taxon>Eukaryota</taxon>
        <taxon>Metazoa</taxon>
        <taxon>Ecdysozoa</taxon>
        <taxon>Nematoda</taxon>
        <taxon>Chromadorea</taxon>
        <taxon>Rhabditida</taxon>
        <taxon>Rhabditina</taxon>
        <taxon>Rhabditomorpha</taxon>
        <taxon>Rhabditoidea</taxon>
        <taxon>Rhabditidae</taxon>
        <taxon>Diploscapter</taxon>
    </lineage>
</organism>
<protein>
    <submittedName>
        <fullName evidence="2">Uncharacterized protein</fullName>
    </submittedName>
</protein>
<dbReference type="Proteomes" id="UP000218231">
    <property type="component" value="Unassembled WGS sequence"/>
</dbReference>
<feature type="compositionally biased region" description="Polar residues" evidence="1">
    <location>
        <begin position="142"/>
        <end position="160"/>
    </location>
</feature>
<reference evidence="2 3" key="1">
    <citation type="journal article" date="2017" name="Curr. Biol.">
        <title>Genome architecture and evolution of a unichromosomal asexual nematode.</title>
        <authorList>
            <person name="Fradin H."/>
            <person name="Zegar C."/>
            <person name="Gutwein M."/>
            <person name="Lucas J."/>
            <person name="Kovtun M."/>
            <person name="Corcoran D."/>
            <person name="Baugh L.R."/>
            <person name="Kiontke K."/>
            <person name="Gunsalus K."/>
            <person name="Fitch D.H."/>
            <person name="Piano F."/>
        </authorList>
    </citation>
    <scope>NUCLEOTIDE SEQUENCE [LARGE SCALE GENOMIC DNA]</scope>
    <source>
        <strain evidence="2">PF1309</strain>
    </source>
</reference>
<proteinExistence type="predicted"/>
<feature type="region of interest" description="Disordered" evidence="1">
    <location>
        <begin position="142"/>
        <end position="163"/>
    </location>
</feature>
<dbReference type="AlphaFoldDB" id="A0A2A2K7W4"/>
<evidence type="ECO:0000313" key="2">
    <source>
        <dbReference type="EMBL" id="PAV70011.1"/>
    </source>
</evidence>
<evidence type="ECO:0000256" key="1">
    <source>
        <dbReference type="SAM" id="MobiDB-lite"/>
    </source>
</evidence>
<gene>
    <name evidence="2" type="ORF">WR25_15205</name>
</gene>